<accession>F9X7J5</accession>
<evidence type="ECO:0000313" key="2">
    <source>
        <dbReference type="Proteomes" id="UP000008062"/>
    </source>
</evidence>
<name>F9X7J5_ZYMTI</name>
<dbReference type="EMBL" id="CM001198">
    <property type="protein sequence ID" value="EGP89109.1"/>
    <property type="molecule type" value="Genomic_DNA"/>
</dbReference>
<keyword evidence="2" id="KW-1185">Reference proteome</keyword>
<dbReference type="Proteomes" id="UP000008062">
    <property type="component" value="Chromosome 3"/>
</dbReference>
<dbReference type="GeneID" id="13404498"/>
<evidence type="ECO:0000313" key="1">
    <source>
        <dbReference type="EMBL" id="EGP89109.1"/>
    </source>
</evidence>
<dbReference type="RefSeq" id="XP_003854133.1">
    <property type="nucleotide sequence ID" value="XM_003854085.1"/>
</dbReference>
<sequence>MGSFQGVLCGKVRTAEDQLWQTHATVDALIVDVEGVIQGCREDNSSTVRARRADSVYRAMSGDVDVVVPS</sequence>
<dbReference type="KEGG" id="ztr:MYCGRDRAFT_80233"/>
<dbReference type="HOGENOM" id="CLU_2764983_0_0_1"/>
<dbReference type="InParanoid" id="F9X7J5"/>
<organism evidence="1 2">
    <name type="scientific">Zymoseptoria tritici (strain CBS 115943 / IPO323)</name>
    <name type="common">Speckled leaf blotch fungus</name>
    <name type="synonym">Septoria tritici</name>
    <dbReference type="NCBI Taxonomy" id="336722"/>
    <lineage>
        <taxon>Eukaryota</taxon>
        <taxon>Fungi</taxon>
        <taxon>Dikarya</taxon>
        <taxon>Ascomycota</taxon>
        <taxon>Pezizomycotina</taxon>
        <taxon>Dothideomycetes</taxon>
        <taxon>Dothideomycetidae</taxon>
        <taxon>Mycosphaerellales</taxon>
        <taxon>Mycosphaerellaceae</taxon>
        <taxon>Zymoseptoria</taxon>
    </lineage>
</organism>
<proteinExistence type="predicted"/>
<reference evidence="1 2" key="1">
    <citation type="journal article" date="2011" name="PLoS Genet.">
        <title>Finished genome of the fungal wheat pathogen Mycosphaerella graminicola reveals dispensome structure, chromosome plasticity, and stealth pathogenesis.</title>
        <authorList>
            <person name="Goodwin S.B."/>
            <person name="Ben M'barek S."/>
            <person name="Dhillon B."/>
            <person name="Wittenberg A.H.J."/>
            <person name="Crane C.F."/>
            <person name="Hane J.K."/>
            <person name="Foster A.J."/>
            <person name="Van der Lee T.A.J."/>
            <person name="Grimwood J."/>
            <person name="Aerts A."/>
            <person name="Antoniw J."/>
            <person name="Bailey A."/>
            <person name="Bluhm B."/>
            <person name="Bowler J."/>
            <person name="Bristow J."/>
            <person name="van der Burgt A."/>
            <person name="Canto-Canche B."/>
            <person name="Churchill A.C.L."/>
            <person name="Conde-Ferraez L."/>
            <person name="Cools H.J."/>
            <person name="Coutinho P.M."/>
            <person name="Csukai M."/>
            <person name="Dehal P."/>
            <person name="De Wit P."/>
            <person name="Donzelli B."/>
            <person name="van de Geest H.C."/>
            <person name="van Ham R.C.H.J."/>
            <person name="Hammond-Kosack K.E."/>
            <person name="Henrissat B."/>
            <person name="Kilian A."/>
            <person name="Kobayashi A.K."/>
            <person name="Koopmann E."/>
            <person name="Kourmpetis Y."/>
            <person name="Kuzniar A."/>
            <person name="Lindquist E."/>
            <person name="Lombard V."/>
            <person name="Maliepaard C."/>
            <person name="Martins N."/>
            <person name="Mehrabi R."/>
            <person name="Nap J.P.H."/>
            <person name="Ponomarenko A."/>
            <person name="Rudd J.J."/>
            <person name="Salamov A."/>
            <person name="Schmutz J."/>
            <person name="Schouten H.J."/>
            <person name="Shapiro H."/>
            <person name="Stergiopoulos I."/>
            <person name="Torriani S.F.F."/>
            <person name="Tu H."/>
            <person name="de Vries R.P."/>
            <person name="Waalwijk C."/>
            <person name="Ware S.B."/>
            <person name="Wiebenga A."/>
            <person name="Zwiers L.-H."/>
            <person name="Oliver R.P."/>
            <person name="Grigoriev I.V."/>
            <person name="Kema G.H.J."/>
        </authorList>
    </citation>
    <scope>NUCLEOTIDE SEQUENCE [LARGE SCALE GENOMIC DNA]</scope>
    <source>
        <strain evidence="2">CBS 115943 / IPO323</strain>
    </source>
</reference>
<protein>
    <submittedName>
        <fullName evidence="1">Uncharacterized protein</fullName>
    </submittedName>
</protein>
<feature type="non-terminal residue" evidence="1">
    <location>
        <position position="70"/>
    </location>
</feature>
<dbReference type="AlphaFoldDB" id="F9X7J5"/>
<gene>
    <name evidence="1" type="ORF">MYCGRDRAFT_80233</name>
</gene>